<keyword evidence="15" id="KW-1185">Reference proteome</keyword>
<comment type="similarity">
    <text evidence="2 12">Belongs to the short-chain dehydrogenases/reductases (SDR) family.</text>
</comment>
<comment type="subcellular location">
    <subcellularLocation>
        <location evidence="1">Membrane</location>
        <topology evidence="1">Multi-pass membrane protein</topology>
    </subcellularLocation>
</comment>
<evidence type="ECO:0000256" key="1">
    <source>
        <dbReference type="ARBA" id="ARBA00004141"/>
    </source>
</evidence>
<comment type="function">
    <text evidence="9">Catalyzes the reduction of all-trans-retinal to all-trans-retinol in the presence of NADPH.</text>
</comment>
<evidence type="ECO:0000256" key="10">
    <source>
        <dbReference type="ARBA" id="ARBA00068717"/>
    </source>
</evidence>
<evidence type="ECO:0000256" key="9">
    <source>
        <dbReference type="ARBA" id="ARBA00059620"/>
    </source>
</evidence>
<name>A0A9Q1GZK0_HOLLE</name>
<evidence type="ECO:0000256" key="7">
    <source>
        <dbReference type="ARBA" id="ARBA00023098"/>
    </source>
</evidence>
<dbReference type="PRINTS" id="PR00081">
    <property type="entry name" value="GDHRDH"/>
</dbReference>
<dbReference type="Pfam" id="PF00106">
    <property type="entry name" value="adh_short"/>
    <property type="match status" value="1"/>
</dbReference>
<dbReference type="GO" id="GO:0052650">
    <property type="term" value="F:all-trans-retinol dehydrogenase (NADP+) activity"/>
    <property type="evidence" value="ECO:0007669"/>
    <property type="project" value="UniProtKB-ARBA"/>
</dbReference>
<accession>A0A9Q1GZK0</accession>
<evidence type="ECO:0000256" key="13">
    <source>
        <dbReference type="SAM" id="Phobius"/>
    </source>
</evidence>
<dbReference type="CDD" id="cd05339">
    <property type="entry name" value="17beta-HSDXI-like_SDR_c"/>
    <property type="match status" value="1"/>
</dbReference>
<evidence type="ECO:0000256" key="6">
    <source>
        <dbReference type="ARBA" id="ARBA00023002"/>
    </source>
</evidence>
<feature type="transmembrane region" description="Helical" evidence="13">
    <location>
        <begin position="6"/>
        <end position="33"/>
    </location>
</feature>
<evidence type="ECO:0000313" key="15">
    <source>
        <dbReference type="Proteomes" id="UP001152320"/>
    </source>
</evidence>
<keyword evidence="6" id="KW-0560">Oxidoreductase</keyword>
<keyword evidence="8 13" id="KW-0472">Membrane</keyword>
<protein>
    <recommendedName>
        <fullName evidence="10">Short-chain dehydrogenase/reductase 3</fullName>
    </recommendedName>
    <alternativeName>
        <fullName evidence="11">Retinal short-chain dehydrogenase/reductase 1</fullName>
    </alternativeName>
</protein>
<dbReference type="InterPro" id="IPR002347">
    <property type="entry name" value="SDR_fam"/>
</dbReference>
<dbReference type="FunFam" id="3.40.50.720:FF:000131">
    <property type="entry name" value="Short-chain dehydrogenase/reductase 3"/>
    <property type="match status" value="1"/>
</dbReference>
<evidence type="ECO:0000256" key="4">
    <source>
        <dbReference type="ARBA" id="ARBA00022857"/>
    </source>
</evidence>
<evidence type="ECO:0000256" key="8">
    <source>
        <dbReference type="ARBA" id="ARBA00023136"/>
    </source>
</evidence>
<evidence type="ECO:0000256" key="2">
    <source>
        <dbReference type="ARBA" id="ARBA00006484"/>
    </source>
</evidence>
<dbReference type="SUPFAM" id="SSF51735">
    <property type="entry name" value="NAD(P)-binding Rossmann-fold domains"/>
    <property type="match status" value="1"/>
</dbReference>
<dbReference type="PANTHER" id="PTHR24322:SF746">
    <property type="entry name" value="SHORT CHAIN DEHYDROGENASE_REDUCTASE FAMILY 16C MEMBER 5"/>
    <property type="match status" value="1"/>
</dbReference>
<evidence type="ECO:0000256" key="5">
    <source>
        <dbReference type="ARBA" id="ARBA00022989"/>
    </source>
</evidence>
<dbReference type="GO" id="GO:0016020">
    <property type="term" value="C:membrane"/>
    <property type="evidence" value="ECO:0007669"/>
    <property type="project" value="UniProtKB-SubCell"/>
</dbReference>
<reference evidence="14" key="1">
    <citation type="submission" date="2021-10" db="EMBL/GenBank/DDBJ databases">
        <title>Tropical sea cucumber genome reveals ecological adaptation and Cuvierian tubules defense mechanism.</title>
        <authorList>
            <person name="Chen T."/>
        </authorList>
    </citation>
    <scope>NUCLEOTIDE SEQUENCE</scope>
    <source>
        <strain evidence="14">Nanhai2018</strain>
        <tissue evidence="14">Muscle</tissue>
    </source>
</reference>
<evidence type="ECO:0000256" key="3">
    <source>
        <dbReference type="ARBA" id="ARBA00022692"/>
    </source>
</evidence>
<dbReference type="PANTHER" id="PTHR24322">
    <property type="entry name" value="PKSB"/>
    <property type="match status" value="1"/>
</dbReference>
<evidence type="ECO:0000256" key="12">
    <source>
        <dbReference type="RuleBase" id="RU000363"/>
    </source>
</evidence>
<gene>
    <name evidence="14" type="ORF">HOLleu_29410</name>
</gene>
<proteinExistence type="inferred from homology"/>
<keyword evidence="7" id="KW-0443">Lipid metabolism</keyword>
<dbReference type="GO" id="GO:0005811">
    <property type="term" value="C:lipid droplet"/>
    <property type="evidence" value="ECO:0007669"/>
    <property type="project" value="TreeGrafter"/>
</dbReference>
<dbReference type="Gene3D" id="3.40.50.720">
    <property type="entry name" value="NAD(P)-binding Rossmann-like Domain"/>
    <property type="match status" value="1"/>
</dbReference>
<dbReference type="AlphaFoldDB" id="A0A9Q1GZK0"/>
<keyword evidence="4" id="KW-0521">NADP</keyword>
<evidence type="ECO:0000256" key="11">
    <source>
        <dbReference type="ARBA" id="ARBA00082544"/>
    </source>
</evidence>
<sequence>MPAADAILFPFMLVWTLICMLWYSLVGLIFLLIPSFLLPKKDVSNEIVLVTGGGCGFGRLFALEFTKLGSTVVIWDIDERGAQKVAKECQELGGKAYVFKVDVSKSEEVYRVADDVRKKVGDVTILVNNAGVVAGTPLLDTPDHLLHRTVDVNLKSFFWVTFKAFAPSILKNGHGHFVSVASLAGYFGLSRLAEYCASKFAVVGFEDSIFQEFELHKRKGVYSTIIHPFYMNTGMFSGVETTQGRLPILTPEDVMAKCITAILTNQRYVFCPANTRLSIILKSFLPPDTLRMSNELLGVNEYMKGFIGRSKDS</sequence>
<comment type="caution">
    <text evidence="14">The sequence shown here is derived from an EMBL/GenBank/DDBJ whole genome shotgun (WGS) entry which is preliminary data.</text>
</comment>
<keyword evidence="5 13" id="KW-1133">Transmembrane helix</keyword>
<keyword evidence="3 13" id="KW-0812">Transmembrane</keyword>
<dbReference type="PRINTS" id="PR00080">
    <property type="entry name" value="SDRFAMILY"/>
</dbReference>
<dbReference type="Proteomes" id="UP001152320">
    <property type="component" value="Chromosome 14"/>
</dbReference>
<dbReference type="InterPro" id="IPR036291">
    <property type="entry name" value="NAD(P)-bd_dom_sf"/>
</dbReference>
<evidence type="ECO:0000313" key="14">
    <source>
        <dbReference type="EMBL" id="KAJ8029892.1"/>
    </source>
</evidence>
<organism evidence="14 15">
    <name type="scientific">Holothuria leucospilota</name>
    <name type="common">Black long sea cucumber</name>
    <name type="synonym">Mertensiothuria leucospilota</name>
    <dbReference type="NCBI Taxonomy" id="206669"/>
    <lineage>
        <taxon>Eukaryota</taxon>
        <taxon>Metazoa</taxon>
        <taxon>Echinodermata</taxon>
        <taxon>Eleutherozoa</taxon>
        <taxon>Echinozoa</taxon>
        <taxon>Holothuroidea</taxon>
        <taxon>Aspidochirotacea</taxon>
        <taxon>Aspidochirotida</taxon>
        <taxon>Holothuriidae</taxon>
        <taxon>Holothuria</taxon>
    </lineage>
</organism>
<dbReference type="EMBL" id="JAIZAY010000014">
    <property type="protein sequence ID" value="KAJ8029892.1"/>
    <property type="molecule type" value="Genomic_DNA"/>
</dbReference>
<dbReference type="OrthoDB" id="10253736at2759"/>